<feature type="domain" description="PKD" evidence="3">
    <location>
        <begin position="493"/>
        <end position="555"/>
    </location>
</feature>
<feature type="signal peptide" evidence="1">
    <location>
        <begin position="1"/>
        <end position="24"/>
    </location>
</feature>
<evidence type="ECO:0000259" key="3">
    <source>
        <dbReference type="PROSITE" id="PS50093"/>
    </source>
</evidence>
<dbReference type="InterPro" id="IPR035986">
    <property type="entry name" value="PKD_dom_sf"/>
</dbReference>
<sequence>MTFFKPAFLFQLVIFMGMAGLVLAESADNPVIENPSTEVMLYCAEPVAVAPLITIENIQVDQDNEGIKISISNYIKGEDVLEFDKVGSFKYKWDGNTGSLEITGVGTDQAYEEAAKKVYYRNISSNPTGGTRSFSISLRDADYLPFTADSGHFYQYIPKLDVTWKQARDLAANADYYGLKGYLATITSRAENDFIWTKIDGVGWIGASDEATEEKWMWVTGPEAGTHFWQGTYPNGYRVNNMFSFWNNGEPNNVGNIGIGEDYAHINANPGTIPKSWNDLPNAGGGPNSQYYRAQGYVVEYGGMPGDPKLKLSATSYVDVKDSKAPELDYNQMDTFLCGTLTQKFKIAFTNGQPAISLTPLDSRVSVVDGNTYSPTITVSEFGTYPFQLDMIAQSGCEYIDTIHLGVHNQPEAKFKLDETTCEGYNLQLEFEGITVNEATFTWYYNGEEFASETDLMEVEIPLGFKTMDRSVGLKVNEQGCVDSSEKPVSVVPKNSVIVDDPVGCSPHSTQLAATAVESAASYSWDFGDGNSSPEQKPIYSFVNPSDTVRTFDVSLTVLSNTGCRNFEVMDDLVSVYPVPVAAFDPVPEVAVITSPGISFYNNSHAATSSLWDFGDNTSASEEENPVHKYNDIGDFHVRLEVANDFGCSDTLVRIVGIDFDRFFPPNAFSPNAATEEDREFRIYGKGIIEDGYKLMIYNRWGETVFESNSSSVGWDGKMSNGNDAPAGVYTWVFQYIDVKSKKHTQQGNVTLLY</sequence>
<dbReference type="InterPro" id="IPR016187">
    <property type="entry name" value="CTDL_fold"/>
</dbReference>
<dbReference type="AlphaFoldDB" id="A0A399SU55"/>
<keyword evidence="1" id="KW-0732">Signal</keyword>
<dbReference type="SUPFAM" id="SSF49299">
    <property type="entry name" value="PKD domain"/>
    <property type="match status" value="2"/>
</dbReference>
<keyword evidence="5" id="KW-1185">Reference proteome</keyword>
<evidence type="ECO:0000313" key="5">
    <source>
        <dbReference type="Proteomes" id="UP000265926"/>
    </source>
</evidence>
<comment type="caution">
    <text evidence="4">The sequence shown here is derived from an EMBL/GenBank/DDBJ whole genome shotgun (WGS) entry which is preliminary data.</text>
</comment>
<dbReference type="PROSITE" id="PS50093">
    <property type="entry name" value="PKD"/>
    <property type="match status" value="2"/>
</dbReference>
<dbReference type="Gene3D" id="2.60.40.4070">
    <property type="match status" value="1"/>
</dbReference>
<organism evidence="4 5">
    <name type="scientific">Maribellus luteus</name>
    <dbReference type="NCBI Taxonomy" id="2305463"/>
    <lineage>
        <taxon>Bacteria</taxon>
        <taxon>Pseudomonadati</taxon>
        <taxon>Bacteroidota</taxon>
        <taxon>Bacteroidia</taxon>
        <taxon>Marinilabiliales</taxon>
        <taxon>Prolixibacteraceae</taxon>
        <taxon>Maribellus</taxon>
    </lineage>
</organism>
<dbReference type="InterPro" id="IPR013783">
    <property type="entry name" value="Ig-like_fold"/>
</dbReference>
<dbReference type="Pfam" id="PF13585">
    <property type="entry name" value="CHU_C"/>
    <property type="match status" value="1"/>
</dbReference>
<dbReference type="Pfam" id="PF18911">
    <property type="entry name" value="PKD_4"/>
    <property type="match status" value="1"/>
</dbReference>
<dbReference type="Gene3D" id="2.60.40.10">
    <property type="entry name" value="Immunoglobulins"/>
    <property type="match status" value="2"/>
</dbReference>
<feature type="chain" id="PRO_5017336815" evidence="1">
    <location>
        <begin position="25"/>
        <end position="754"/>
    </location>
</feature>
<dbReference type="InterPro" id="IPR001304">
    <property type="entry name" value="C-type_lectin-like"/>
</dbReference>
<dbReference type="InterPro" id="IPR000601">
    <property type="entry name" value="PKD_dom"/>
</dbReference>
<proteinExistence type="predicted"/>
<evidence type="ECO:0000313" key="4">
    <source>
        <dbReference type="EMBL" id="RIJ45941.1"/>
    </source>
</evidence>
<protein>
    <submittedName>
        <fullName evidence="4">PKD domain-containing protein</fullName>
    </submittedName>
</protein>
<reference evidence="4 5" key="1">
    <citation type="submission" date="2018-08" db="EMBL/GenBank/DDBJ databases">
        <title>Pallidiluteibacterium maritimus gen. nov., sp. nov., isolated from coastal sediment.</title>
        <authorList>
            <person name="Zhou L.Y."/>
        </authorList>
    </citation>
    <scope>NUCLEOTIDE SEQUENCE [LARGE SCALE GENOMIC DNA]</scope>
    <source>
        <strain evidence="4 5">XSD2</strain>
    </source>
</reference>
<dbReference type="CDD" id="cd00146">
    <property type="entry name" value="PKD"/>
    <property type="match status" value="2"/>
</dbReference>
<dbReference type="CDD" id="cd03603">
    <property type="entry name" value="CLECT_VCBS"/>
    <property type="match status" value="1"/>
</dbReference>
<dbReference type="Proteomes" id="UP000265926">
    <property type="component" value="Unassembled WGS sequence"/>
</dbReference>
<dbReference type="InterPro" id="IPR022409">
    <property type="entry name" value="PKD/Chitinase_dom"/>
</dbReference>
<evidence type="ECO:0000259" key="2">
    <source>
        <dbReference type="PROSITE" id="PS50041"/>
    </source>
</evidence>
<dbReference type="OrthoDB" id="1108781at2"/>
<dbReference type="InterPro" id="IPR016186">
    <property type="entry name" value="C-type_lectin-like/link_sf"/>
</dbReference>
<accession>A0A399SU55</accession>
<evidence type="ECO:0000256" key="1">
    <source>
        <dbReference type="SAM" id="SignalP"/>
    </source>
</evidence>
<dbReference type="Gene3D" id="3.10.100.10">
    <property type="entry name" value="Mannose-Binding Protein A, subunit A"/>
    <property type="match status" value="1"/>
</dbReference>
<gene>
    <name evidence="4" type="ORF">D1614_20695</name>
</gene>
<dbReference type="EMBL" id="QWGR01000018">
    <property type="protein sequence ID" value="RIJ45941.1"/>
    <property type="molecule type" value="Genomic_DNA"/>
</dbReference>
<feature type="domain" description="PKD" evidence="3">
    <location>
        <begin position="612"/>
        <end position="647"/>
    </location>
</feature>
<dbReference type="PROSITE" id="PS50041">
    <property type="entry name" value="C_TYPE_LECTIN_2"/>
    <property type="match status" value="1"/>
</dbReference>
<feature type="domain" description="C-type lectin" evidence="2">
    <location>
        <begin position="149"/>
        <end position="279"/>
    </location>
</feature>
<name>A0A399SU55_9BACT</name>
<dbReference type="SMART" id="SM00089">
    <property type="entry name" value="PKD"/>
    <property type="match status" value="2"/>
</dbReference>
<dbReference type="SUPFAM" id="SSF56436">
    <property type="entry name" value="C-type lectin-like"/>
    <property type="match status" value="1"/>
</dbReference>
<dbReference type="InterPro" id="IPR034007">
    <property type="entry name" value="CTLD_bac"/>
</dbReference>
<dbReference type="RefSeq" id="WP_119439903.1">
    <property type="nucleotide sequence ID" value="NZ_QWGR01000018.1"/>
</dbReference>